<evidence type="ECO:0000313" key="2">
    <source>
        <dbReference type="Proteomes" id="UP000191240"/>
    </source>
</evidence>
<dbReference type="EMBL" id="FQYW01000024">
    <property type="protein sequence ID" value="SHJ02117.1"/>
    <property type="molecule type" value="Genomic_DNA"/>
</dbReference>
<organism evidence="1 2">
    <name type="scientific">Anaerovibrio lipolyticus DSM 3074</name>
    <dbReference type="NCBI Taxonomy" id="1120997"/>
    <lineage>
        <taxon>Bacteria</taxon>
        <taxon>Bacillati</taxon>
        <taxon>Bacillota</taxon>
        <taxon>Negativicutes</taxon>
        <taxon>Selenomonadales</taxon>
        <taxon>Selenomonadaceae</taxon>
        <taxon>Anaerovibrio</taxon>
    </lineage>
</organism>
<dbReference type="Proteomes" id="UP000191240">
    <property type="component" value="Unassembled WGS sequence"/>
</dbReference>
<dbReference type="RefSeq" id="WP_080326225.1">
    <property type="nucleotide sequence ID" value="NZ_FQYW01000024.1"/>
</dbReference>
<reference evidence="1 2" key="1">
    <citation type="submission" date="2016-11" db="EMBL/GenBank/DDBJ databases">
        <authorList>
            <person name="Jaros S."/>
            <person name="Januszkiewicz K."/>
            <person name="Wedrychowicz H."/>
        </authorList>
    </citation>
    <scope>NUCLEOTIDE SEQUENCE [LARGE SCALE GENOMIC DNA]</scope>
    <source>
        <strain evidence="1 2">DSM 3074</strain>
    </source>
</reference>
<dbReference type="InterPro" id="IPR019908">
    <property type="entry name" value="Toxin_RalR"/>
</dbReference>
<evidence type="ECO:0000313" key="1">
    <source>
        <dbReference type="EMBL" id="SHJ02117.1"/>
    </source>
</evidence>
<dbReference type="NCBIfam" id="TIGR03655">
    <property type="entry name" value="anti_R_Lar"/>
    <property type="match status" value="1"/>
</dbReference>
<dbReference type="OrthoDB" id="8778022at2"/>
<protein>
    <submittedName>
        <fullName evidence="1">Restriction alleviation protein, Lar family</fullName>
    </submittedName>
</protein>
<dbReference type="AlphaFoldDB" id="A0A1M6FWQ9"/>
<dbReference type="Pfam" id="PF14354">
    <property type="entry name" value="Lar_restr_allev"/>
    <property type="match status" value="1"/>
</dbReference>
<gene>
    <name evidence="1" type="ORF">SAMN02745671_02424</name>
</gene>
<proteinExistence type="predicted"/>
<sequence length="58" mass="6642">MSKIKECPFCGGAAHIAKYKGQKDTYYATCDSCFAESDLKESEQEAMEAWNRRFSHDK</sequence>
<accession>A0A1M6FWQ9</accession>
<name>A0A1M6FWQ9_9FIRM</name>